<organism evidence="2 3">
    <name type="scientific">Albimonas pacifica</name>
    <dbReference type="NCBI Taxonomy" id="1114924"/>
    <lineage>
        <taxon>Bacteria</taxon>
        <taxon>Pseudomonadati</taxon>
        <taxon>Pseudomonadota</taxon>
        <taxon>Alphaproteobacteria</taxon>
        <taxon>Rhodobacterales</taxon>
        <taxon>Paracoccaceae</taxon>
        <taxon>Albimonas</taxon>
    </lineage>
</organism>
<dbReference type="Proteomes" id="UP000199377">
    <property type="component" value="Unassembled WGS sequence"/>
</dbReference>
<evidence type="ECO:0000259" key="1">
    <source>
        <dbReference type="Pfam" id="PF14452"/>
    </source>
</evidence>
<gene>
    <name evidence="2" type="ORF">SAMN05216258_1326</name>
</gene>
<keyword evidence="3" id="KW-1185">Reference proteome</keyword>
<protein>
    <submittedName>
        <fullName evidence="2">Multiubiquitin</fullName>
    </submittedName>
</protein>
<name>A0A1I3QAE7_9RHOB</name>
<evidence type="ECO:0000313" key="3">
    <source>
        <dbReference type="Proteomes" id="UP000199377"/>
    </source>
</evidence>
<dbReference type="AlphaFoldDB" id="A0A1I3QAE7"/>
<dbReference type="STRING" id="1114924.SAMN05216258_1326"/>
<accession>A0A1I3QAE7</accession>
<dbReference type="RefSeq" id="WP_092866384.1">
    <property type="nucleotide sequence ID" value="NZ_FOQH01000032.1"/>
</dbReference>
<proteinExistence type="predicted"/>
<evidence type="ECO:0000313" key="2">
    <source>
        <dbReference type="EMBL" id="SFJ30522.1"/>
    </source>
</evidence>
<dbReference type="OrthoDB" id="7445930at2"/>
<dbReference type="Pfam" id="PF14452">
    <property type="entry name" value="Multi_ubiq"/>
    <property type="match status" value="1"/>
</dbReference>
<feature type="domain" description="Multi-ubiquitin" evidence="1">
    <location>
        <begin position="46"/>
        <end position="112"/>
    </location>
</feature>
<dbReference type="InterPro" id="IPR027802">
    <property type="entry name" value="Multi-ubiquitin_dom"/>
</dbReference>
<dbReference type="EMBL" id="FOQH01000032">
    <property type="protein sequence ID" value="SFJ30522.1"/>
    <property type="molecule type" value="Genomic_DNA"/>
</dbReference>
<sequence length="119" mass="13412">MNEQARPPDMSGEELADAVREEILDEIADLEEYAKLGKAPPRCRGYRFRVNRDRHEVPEAKPTRETILEAAGLTPAGDWTLRLKLSGGGYELIKPGERVDLRRPGVEKFKALPRDQTEG</sequence>
<reference evidence="2 3" key="1">
    <citation type="submission" date="2016-10" db="EMBL/GenBank/DDBJ databases">
        <authorList>
            <person name="de Groot N.N."/>
        </authorList>
    </citation>
    <scope>NUCLEOTIDE SEQUENCE [LARGE SCALE GENOMIC DNA]</scope>
    <source>
        <strain evidence="2 3">CGMCC 1.11030</strain>
    </source>
</reference>